<organism evidence="7 8">
    <name type="scientific">Thelephora terrestris</name>
    <dbReference type="NCBI Taxonomy" id="56493"/>
    <lineage>
        <taxon>Eukaryota</taxon>
        <taxon>Fungi</taxon>
        <taxon>Dikarya</taxon>
        <taxon>Basidiomycota</taxon>
        <taxon>Agaricomycotina</taxon>
        <taxon>Agaricomycetes</taxon>
        <taxon>Thelephorales</taxon>
        <taxon>Thelephoraceae</taxon>
        <taxon>Thelephora</taxon>
    </lineage>
</organism>
<comment type="similarity">
    <text evidence="2">Belongs to the CIA30 family.</text>
</comment>
<name>A0A9P6HM66_9AGAM</name>
<sequence length="256" mass="29003">MSVKSQLSAYLARSAQVLRTNAIKVVRMEGANEPNRKPITLFTLNSHHDLSQFSKGCDADIGGTSTVNLTLEQSSPTEKRFAKFWGEMHLGVRPEVQGLVRGGYAGFWSKRRTTLFGDILDDLSHHKYLALRVRSGGNPRTRNSYFVNIKTDSAFSSDLWQHRLFFRKDQGQWEDVFIPLEDFVLRNTGENVQARIRMNKERVKTVGISFLGGHSGIEGQYELGIDSIRAVNEEDADVPEKDPSEGTRWKRDRTAL</sequence>
<reference evidence="7" key="2">
    <citation type="submission" date="2020-11" db="EMBL/GenBank/DDBJ databases">
        <authorList>
            <consortium name="DOE Joint Genome Institute"/>
            <person name="Kuo A."/>
            <person name="Miyauchi S."/>
            <person name="Kiss E."/>
            <person name="Drula E."/>
            <person name="Kohler A."/>
            <person name="Sanchez-Garcia M."/>
            <person name="Andreopoulos B."/>
            <person name="Barry K.W."/>
            <person name="Bonito G."/>
            <person name="Buee M."/>
            <person name="Carver A."/>
            <person name="Chen C."/>
            <person name="Cichocki N."/>
            <person name="Clum A."/>
            <person name="Culley D."/>
            <person name="Crous P.W."/>
            <person name="Fauchery L."/>
            <person name="Girlanda M."/>
            <person name="Hayes R."/>
            <person name="Keri Z."/>
            <person name="Labutti K."/>
            <person name="Lipzen A."/>
            <person name="Lombard V."/>
            <person name="Magnuson J."/>
            <person name="Maillard F."/>
            <person name="Morin E."/>
            <person name="Murat C."/>
            <person name="Nolan M."/>
            <person name="Ohm R."/>
            <person name="Pangilinan J."/>
            <person name="Pereira M."/>
            <person name="Perotto S."/>
            <person name="Peter M."/>
            <person name="Riley R."/>
            <person name="Sitrit Y."/>
            <person name="Stielow B."/>
            <person name="Szollosi G."/>
            <person name="Zifcakova L."/>
            <person name="Stursova M."/>
            <person name="Spatafora J.W."/>
            <person name="Tedersoo L."/>
            <person name="Vaario L.-M."/>
            <person name="Yamada A."/>
            <person name="Yan M."/>
            <person name="Wang P."/>
            <person name="Xu J."/>
            <person name="Bruns T."/>
            <person name="Baldrian P."/>
            <person name="Vilgalys R."/>
            <person name="Henrissat B."/>
            <person name="Grigoriev I.V."/>
            <person name="Hibbett D."/>
            <person name="Nagy L.G."/>
            <person name="Martin F.M."/>
        </authorList>
    </citation>
    <scope>NUCLEOTIDE SEQUENCE</scope>
    <source>
        <strain evidence="7">UH-Tt-Lm1</strain>
    </source>
</reference>
<feature type="compositionally biased region" description="Basic and acidic residues" evidence="5">
    <location>
        <begin position="238"/>
        <end position="256"/>
    </location>
</feature>
<dbReference type="PANTHER" id="PTHR13194:SF18">
    <property type="entry name" value="COMPLEX I INTERMEDIATE-ASSOCIATED PROTEIN 30, MITOCHONDRIAL"/>
    <property type="match status" value="1"/>
</dbReference>
<keyword evidence="3" id="KW-0496">Mitochondrion</keyword>
<dbReference type="EMBL" id="WIUZ02000002">
    <property type="protein sequence ID" value="KAF9790379.1"/>
    <property type="molecule type" value="Genomic_DNA"/>
</dbReference>
<evidence type="ECO:0000313" key="7">
    <source>
        <dbReference type="EMBL" id="KAF9790379.1"/>
    </source>
</evidence>
<keyword evidence="8" id="KW-1185">Reference proteome</keyword>
<evidence type="ECO:0000256" key="4">
    <source>
        <dbReference type="ARBA" id="ARBA00023186"/>
    </source>
</evidence>
<evidence type="ECO:0000256" key="5">
    <source>
        <dbReference type="SAM" id="MobiDB-lite"/>
    </source>
</evidence>
<accession>A0A9P6HM66</accession>
<dbReference type="PANTHER" id="PTHR13194">
    <property type="entry name" value="COMPLEX I INTERMEDIATE-ASSOCIATED PROTEIN 30"/>
    <property type="match status" value="1"/>
</dbReference>
<evidence type="ECO:0000259" key="6">
    <source>
        <dbReference type="Pfam" id="PF08547"/>
    </source>
</evidence>
<dbReference type="GO" id="GO:0051082">
    <property type="term" value="F:unfolded protein binding"/>
    <property type="evidence" value="ECO:0007669"/>
    <property type="project" value="TreeGrafter"/>
</dbReference>
<dbReference type="SUPFAM" id="SSF49785">
    <property type="entry name" value="Galactose-binding domain-like"/>
    <property type="match status" value="1"/>
</dbReference>
<keyword evidence="4" id="KW-0143">Chaperone</keyword>
<evidence type="ECO:0000256" key="2">
    <source>
        <dbReference type="ARBA" id="ARBA00007884"/>
    </source>
</evidence>
<dbReference type="AlphaFoldDB" id="A0A9P6HM66"/>
<dbReference type="InterPro" id="IPR008979">
    <property type="entry name" value="Galactose-bd-like_sf"/>
</dbReference>
<dbReference type="GO" id="GO:0006120">
    <property type="term" value="P:mitochondrial electron transport, NADH to ubiquinone"/>
    <property type="evidence" value="ECO:0007669"/>
    <property type="project" value="TreeGrafter"/>
</dbReference>
<comment type="subcellular location">
    <subcellularLocation>
        <location evidence="1">Mitochondrion</location>
    </subcellularLocation>
</comment>
<comment type="caution">
    <text evidence="7">The sequence shown here is derived from an EMBL/GenBank/DDBJ whole genome shotgun (WGS) entry which is preliminary data.</text>
</comment>
<dbReference type="InterPro" id="IPR013857">
    <property type="entry name" value="NADH-UbQ_OxRdtase-assoc_prot30"/>
</dbReference>
<gene>
    <name evidence="7" type="ORF">BJ322DRAFT_384718</name>
</gene>
<dbReference type="InterPro" id="IPR039131">
    <property type="entry name" value="NDUFAF1"/>
</dbReference>
<feature type="region of interest" description="Disordered" evidence="5">
    <location>
        <begin position="234"/>
        <end position="256"/>
    </location>
</feature>
<dbReference type="GO" id="GO:0005739">
    <property type="term" value="C:mitochondrion"/>
    <property type="evidence" value="ECO:0007669"/>
    <property type="project" value="UniProtKB-SubCell"/>
</dbReference>
<dbReference type="Proteomes" id="UP000736335">
    <property type="component" value="Unassembled WGS sequence"/>
</dbReference>
<dbReference type="OrthoDB" id="42561at2759"/>
<proteinExistence type="inferred from homology"/>
<evidence type="ECO:0000256" key="1">
    <source>
        <dbReference type="ARBA" id="ARBA00004173"/>
    </source>
</evidence>
<dbReference type="GO" id="GO:0010257">
    <property type="term" value="P:NADH dehydrogenase complex assembly"/>
    <property type="evidence" value="ECO:0007669"/>
    <property type="project" value="TreeGrafter"/>
</dbReference>
<reference evidence="7" key="1">
    <citation type="journal article" date="2020" name="Nat. Commun.">
        <title>Large-scale genome sequencing of mycorrhizal fungi provides insights into the early evolution of symbiotic traits.</title>
        <authorList>
            <person name="Miyauchi S."/>
            <person name="Kiss E."/>
            <person name="Kuo A."/>
            <person name="Drula E."/>
            <person name="Kohler A."/>
            <person name="Sanchez-Garcia M."/>
            <person name="Morin E."/>
            <person name="Andreopoulos B."/>
            <person name="Barry K.W."/>
            <person name="Bonito G."/>
            <person name="Buee M."/>
            <person name="Carver A."/>
            <person name="Chen C."/>
            <person name="Cichocki N."/>
            <person name="Clum A."/>
            <person name="Culley D."/>
            <person name="Crous P.W."/>
            <person name="Fauchery L."/>
            <person name="Girlanda M."/>
            <person name="Hayes R.D."/>
            <person name="Keri Z."/>
            <person name="LaButti K."/>
            <person name="Lipzen A."/>
            <person name="Lombard V."/>
            <person name="Magnuson J."/>
            <person name="Maillard F."/>
            <person name="Murat C."/>
            <person name="Nolan M."/>
            <person name="Ohm R.A."/>
            <person name="Pangilinan J."/>
            <person name="Pereira M.F."/>
            <person name="Perotto S."/>
            <person name="Peter M."/>
            <person name="Pfister S."/>
            <person name="Riley R."/>
            <person name="Sitrit Y."/>
            <person name="Stielow J.B."/>
            <person name="Szollosi G."/>
            <person name="Zifcakova L."/>
            <person name="Stursova M."/>
            <person name="Spatafora J.W."/>
            <person name="Tedersoo L."/>
            <person name="Vaario L.M."/>
            <person name="Yamada A."/>
            <person name="Yan M."/>
            <person name="Wang P."/>
            <person name="Xu J."/>
            <person name="Bruns T."/>
            <person name="Baldrian P."/>
            <person name="Vilgalys R."/>
            <person name="Dunand C."/>
            <person name="Henrissat B."/>
            <person name="Grigoriev I.V."/>
            <person name="Hibbett D."/>
            <person name="Nagy L.G."/>
            <person name="Martin F.M."/>
        </authorList>
    </citation>
    <scope>NUCLEOTIDE SEQUENCE</scope>
    <source>
        <strain evidence="7">UH-Tt-Lm1</strain>
    </source>
</reference>
<dbReference type="Pfam" id="PF08547">
    <property type="entry name" value="CIA30"/>
    <property type="match status" value="1"/>
</dbReference>
<feature type="domain" description="NADH:ubiquinone oxidoreductase intermediate-associated protein 30" evidence="6">
    <location>
        <begin position="43"/>
        <end position="225"/>
    </location>
</feature>
<protein>
    <submittedName>
        <fullName evidence="7">Complex I intermediate-associated protein CIA30</fullName>
    </submittedName>
</protein>
<evidence type="ECO:0000256" key="3">
    <source>
        <dbReference type="ARBA" id="ARBA00023128"/>
    </source>
</evidence>
<evidence type="ECO:0000313" key="8">
    <source>
        <dbReference type="Proteomes" id="UP000736335"/>
    </source>
</evidence>